<dbReference type="InterPro" id="IPR036291">
    <property type="entry name" value="NAD(P)-bd_dom_sf"/>
</dbReference>
<protein>
    <submittedName>
        <fullName evidence="2">UDP-glucose 4-epimerase</fullName>
        <ecNumber evidence="2">5.1.3.2</ecNumber>
    </submittedName>
</protein>
<evidence type="ECO:0000259" key="1">
    <source>
        <dbReference type="Pfam" id="PF01370"/>
    </source>
</evidence>
<dbReference type="SUPFAM" id="SSF51735">
    <property type="entry name" value="NAD(P)-binding Rossmann-fold domains"/>
    <property type="match status" value="1"/>
</dbReference>
<dbReference type="GO" id="GO:0005737">
    <property type="term" value="C:cytoplasm"/>
    <property type="evidence" value="ECO:0007669"/>
    <property type="project" value="TreeGrafter"/>
</dbReference>
<proteinExistence type="predicted"/>
<dbReference type="EMBL" id="CADCUD010000064">
    <property type="protein sequence ID" value="CAA9323167.1"/>
    <property type="molecule type" value="Genomic_DNA"/>
</dbReference>
<dbReference type="PANTHER" id="PTHR48079">
    <property type="entry name" value="PROTEIN YEEZ"/>
    <property type="match status" value="1"/>
</dbReference>
<dbReference type="AlphaFoldDB" id="A0A6J4L5H0"/>
<accession>A0A6J4L5H0</accession>
<organism evidence="2">
    <name type="scientific">uncultured Nocardioidaceae bacterium</name>
    <dbReference type="NCBI Taxonomy" id="253824"/>
    <lineage>
        <taxon>Bacteria</taxon>
        <taxon>Bacillati</taxon>
        <taxon>Actinomycetota</taxon>
        <taxon>Actinomycetes</taxon>
        <taxon>Propionibacteriales</taxon>
        <taxon>Nocardioidaceae</taxon>
        <taxon>environmental samples</taxon>
    </lineage>
</organism>
<name>A0A6J4L5H0_9ACTN</name>
<gene>
    <name evidence="2" type="ORF">AVDCRST_MAG46-948</name>
</gene>
<dbReference type="InterPro" id="IPR051783">
    <property type="entry name" value="NAD(P)-dependent_oxidoreduct"/>
</dbReference>
<dbReference type="GO" id="GO:0004029">
    <property type="term" value="F:aldehyde dehydrogenase (NAD+) activity"/>
    <property type="evidence" value="ECO:0007669"/>
    <property type="project" value="TreeGrafter"/>
</dbReference>
<dbReference type="Pfam" id="PF01370">
    <property type="entry name" value="Epimerase"/>
    <property type="match status" value="1"/>
</dbReference>
<sequence length="307" mass="31951">MSEPRASGRTRVVVVTGANGFVGSRTCAALVGRGATVRAVVRRPGSAPALEGVEEFVGDFYDPELAGAVVHGAGAVVTTVHPMGTDHEHQHRIAVEGTPVLARAARDAGVPRLVHVSTAAVYDRSPGVGDVDEDSPLVGDDANAYAVTKRDTDAAVAEVDGLTRVLVRPPAILGPGESSIWNTLRPAEMRDSDDARRTVPTRSFAWVHVDDLTALIADVATGRVATSSDPATGPVEGGCTPVNCAAGPATARDYYGTVTSALGVDPIWDDATAWTGRILTGRAQGWGWTSTVDLERALAELDEGLRS</sequence>
<dbReference type="PANTHER" id="PTHR48079:SF6">
    <property type="entry name" value="NAD(P)-BINDING DOMAIN-CONTAINING PROTEIN-RELATED"/>
    <property type="match status" value="1"/>
</dbReference>
<dbReference type="EC" id="5.1.3.2" evidence="2"/>
<dbReference type="GO" id="GO:0003978">
    <property type="term" value="F:UDP-glucose 4-epimerase activity"/>
    <property type="evidence" value="ECO:0007669"/>
    <property type="project" value="UniProtKB-EC"/>
</dbReference>
<dbReference type="Gene3D" id="3.40.50.720">
    <property type="entry name" value="NAD(P)-binding Rossmann-like Domain"/>
    <property type="match status" value="1"/>
</dbReference>
<feature type="domain" description="NAD-dependent epimerase/dehydratase" evidence="1">
    <location>
        <begin position="13"/>
        <end position="216"/>
    </location>
</feature>
<evidence type="ECO:0000313" key="2">
    <source>
        <dbReference type="EMBL" id="CAA9323167.1"/>
    </source>
</evidence>
<dbReference type="InterPro" id="IPR001509">
    <property type="entry name" value="Epimerase_deHydtase"/>
</dbReference>
<reference evidence="2" key="1">
    <citation type="submission" date="2020-02" db="EMBL/GenBank/DDBJ databases">
        <authorList>
            <person name="Meier V. D."/>
        </authorList>
    </citation>
    <scope>NUCLEOTIDE SEQUENCE</scope>
    <source>
        <strain evidence="2">AVDCRST_MAG46</strain>
    </source>
</reference>
<keyword evidence="2" id="KW-0413">Isomerase</keyword>